<evidence type="ECO:0000259" key="11">
    <source>
        <dbReference type="PROSITE" id="PS51675"/>
    </source>
</evidence>
<dbReference type="CDD" id="cd18102">
    <property type="entry name" value="Trm10_MRRP1"/>
    <property type="match status" value="1"/>
</dbReference>
<evidence type="ECO:0000256" key="1">
    <source>
        <dbReference type="ARBA" id="ARBA00004173"/>
    </source>
</evidence>
<dbReference type="InterPro" id="IPR007356">
    <property type="entry name" value="tRNA_m1G_MeTrfase_euk"/>
</dbReference>
<dbReference type="GO" id="GO:0005654">
    <property type="term" value="C:nucleoplasm"/>
    <property type="evidence" value="ECO:0007669"/>
    <property type="project" value="TreeGrafter"/>
</dbReference>
<evidence type="ECO:0000256" key="4">
    <source>
        <dbReference type="ARBA" id="ARBA00022691"/>
    </source>
</evidence>
<reference evidence="13" key="1">
    <citation type="submission" date="2011-07" db="EMBL/GenBank/DDBJ databases">
        <authorList>
            <consortium name="Caenorhabditis brenneri Sequencing and Analysis Consortium"/>
            <person name="Wilson R.K."/>
        </authorList>
    </citation>
    <scope>NUCLEOTIDE SEQUENCE [LARGE SCALE GENOMIC DNA]</scope>
    <source>
        <strain evidence="13">PB2801</strain>
    </source>
</reference>
<dbReference type="InterPro" id="IPR028564">
    <property type="entry name" value="MT_TRM10-typ"/>
</dbReference>
<evidence type="ECO:0000256" key="10">
    <source>
        <dbReference type="SAM" id="MobiDB-lite"/>
    </source>
</evidence>
<dbReference type="HOGENOM" id="CLU_685568_0_0_1"/>
<keyword evidence="2" id="KW-0489">Methyltransferase</keyword>
<dbReference type="InterPro" id="IPR025812">
    <property type="entry name" value="Trm10_C_MTase_dom"/>
</dbReference>
<evidence type="ECO:0000256" key="2">
    <source>
        <dbReference type="ARBA" id="ARBA00022603"/>
    </source>
</evidence>
<dbReference type="EMBL" id="GL379790">
    <property type="protein sequence ID" value="EGT49387.1"/>
    <property type="molecule type" value="Genomic_DNA"/>
</dbReference>
<dbReference type="FunFam" id="3.40.1280.30:FF:000010">
    <property type="entry name" value="Protein CBG14899"/>
    <property type="match status" value="1"/>
</dbReference>
<evidence type="ECO:0000313" key="13">
    <source>
        <dbReference type="Proteomes" id="UP000008068"/>
    </source>
</evidence>
<evidence type="ECO:0000256" key="5">
    <source>
        <dbReference type="ARBA" id="ARBA00022694"/>
    </source>
</evidence>
<dbReference type="PANTHER" id="PTHR13563">
    <property type="entry name" value="TRNA (GUANINE-9-) METHYLTRANSFERASE"/>
    <property type="match status" value="1"/>
</dbReference>
<evidence type="ECO:0000256" key="8">
    <source>
        <dbReference type="ARBA" id="ARBA00023128"/>
    </source>
</evidence>
<dbReference type="AlphaFoldDB" id="G0MCZ9"/>
<dbReference type="InParanoid" id="G0MCZ9"/>
<evidence type="ECO:0000313" key="12">
    <source>
        <dbReference type="EMBL" id="EGT49387.1"/>
    </source>
</evidence>
<sequence length="392" mass="45592">MEKLSNHLEKIAWNFRRLMRIPQKTVAPVLWRPSTMSSSHEPSDKYLSKLTEEQRKKVKRIKEELRLFSMLSLRFPTKLRDSDWNVLLEVKTRKNRLDQMLFLYRKEQLELNDEKKKKSIKEERKSLPPRSKDPSYILSIQNSMSTDWVKHRKVVEAYRLENRPILAVDCQFLSRLSPRGRGLTALQLQYLITENRNHTDPFRLYFVNYDKTDQKVRELEKEKLLSLQSKEVFCPIVTEKGLGTAFNGPKPPKEIIYLSPDAEQELESVDDDSVYVIGGIVDRVVEHGIPKHASLEAAQSAKVSARKLPIDKFIDFKSGSKFLTLLAVSEILRQVNLHGDWEKALAKAIPVRNTRGSDEKNPKAQAAQARIHNFNQEILRRVDRILGEDKPR</sequence>
<dbReference type="GO" id="GO:0008168">
    <property type="term" value="F:methyltransferase activity"/>
    <property type="evidence" value="ECO:0007669"/>
    <property type="project" value="UniProtKB-KW"/>
</dbReference>
<evidence type="ECO:0000256" key="7">
    <source>
        <dbReference type="ARBA" id="ARBA00023054"/>
    </source>
</evidence>
<dbReference type="FunCoup" id="G0MCZ9">
    <property type="interactions" value="894"/>
</dbReference>
<evidence type="ECO:0000256" key="3">
    <source>
        <dbReference type="ARBA" id="ARBA00022679"/>
    </source>
</evidence>
<dbReference type="GO" id="GO:0032259">
    <property type="term" value="P:methylation"/>
    <property type="evidence" value="ECO:0007669"/>
    <property type="project" value="UniProtKB-KW"/>
</dbReference>
<dbReference type="PANTHER" id="PTHR13563:SF5">
    <property type="entry name" value="TRNA METHYLTRANSFERASE 10 HOMOLOG C"/>
    <property type="match status" value="1"/>
</dbReference>
<dbReference type="OMA" id="HHWEHVL"/>
<keyword evidence="6" id="KW-0809">Transit peptide</keyword>
<dbReference type="Proteomes" id="UP000008068">
    <property type="component" value="Unassembled WGS sequence"/>
</dbReference>
<protein>
    <recommendedName>
        <fullName evidence="9">RNA (guanine-9-)-methyltransferase domain-containing protein 1</fullName>
    </recommendedName>
</protein>
<proteinExistence type="predicted"/>
<dbReference type="OrthoDB" id="278300at2759"/>
<keyword evidence="7" id="KW-0175">Coiled coil</keyword>
<gene>
    <name evidence="12" type="ORF">CAEBREN_12951</name>
</gene>
<keyword evidence="5" id="KW-0819">tRNA processing</keyword>
<evidence type="ECO:0000256" key="6">
    <source>
        <dbReference type="ARBA" id="ARBA00022946"/>
    </source>
</evidence>
<dbReference type="PROSITE" id="PS51675">
    <property type="entry name" value="SAM_MT_TRM10"/>
    <property type="match status" value="1"/>
</dbReference>
<dbReference type="InterPro" id="IPR038459">
    <property type="entry name" value="MT_TRM10-typ_sf"/>
</dbReference>
<feature type="domain" description="SAM-dependent MTase TRM10-type" evidence="11">
    <location>
        <begin position="150"/>
        <end position="356"/>
    </location>
</feature>
<dbReference type="GO" id="GO:0070131">
    <property type="term" value="P:positive regulation of mitochondrial translation"/>
    <property type="evidence" value="ECO:0007669"/>
    <property type="project" value="TreeGrafter"/>
</dbReference>
<name>G0MCZ9_CAEBE</name>
<evidence type="ECO:0000256" key="9">
    <source>
        <dbReference type="ARBA" id="ARBA00029803"/>
    </source>
</evidence>
<dbReference type="GO" id="GO:0000049">
    <property type="term" value="F:tRNA binding"/>
    <property type="evidence" value="ECO:0007669"/>
    <property type="project" value="TreeGrafter"/>
</dbReference>
<keyword evidence="8" id="KW-0496">Mitochondrion</keyword>
<comment type="subcellular location">
    <subcellularLocation>
        <location evidence="1">Mitochondrion</location>
    </subcellularLocation>
</comment>
<keyword evidence="13" id="KW-1185">Reference proteome</keyword>
<accession>G0MCZ9</accession>
<dbReference type="eggNOG" id="KOG2967">
    <property type="taxonomic scope" value="Eukaryota"/>
</dbReference>
<keyword evidence="3" id="KW-0808">Transferase</keyword>
<keyword evidence="4" id="KW-0949">S-adenosyl-L-methionine</keyword>
<dbReference type="GO" id="GO:0005739">
    <property type="term" value="C:mitochondrion"/>
    <property type="evidence" value="ECO:0007669"/>
    <property type="project" value="UniProtKB-SubCell"/>
</dbReference>
<organism evidence="13">
    <name type="scientific">Caenorhabditis brenneri</name>
    <name type="common">Nematode worm</name>
    <dbReference type="NCBI Taxonomy" id="135651"/>
    <lineage>
        <taxon>Eukaryota</taxon>
        <taxon>Metazoa</taxon>
        <taxon>Ecdysozoa</taxon>
        <taxon>Nematoda</taxon>
        <taxon>Chromadorea</taxon>
        <taxon>Rhabditida</taxon>
        <taxon>Rhabditina</taxon>
        <taxon>Rhabditomorpha</taxon>
        <taxon>Rhabditoidea</taxon>
        <taxon>Rhabditidae</taxon>
        <taxon>Peloderinae</taxon>
        <taxon>Caenorhabditis</taxon>
    </lineage>
</organism>
<dbReference type="Gene3D" id="3.40.1280.30">
    <property type="match status" value="1"/>
</dbReference>
<dbReference type="STRING" id="135651.G0MCZ9"/>
<feature type="region of interest" description="Disordered" evidence="10">
    <location>
        <begin position="114"/>
        <end position="133"/>
    </location>
</feature>
<dbReference type="GO" id="GO:0097745">
    <property type="term" value="P:mitochondrial tRNA 5'-end processing"/>
    <property type="evidence" value="ECO:0007669"/>
    <property type="project" value="TreeGrafter"/>
</dbReference>